<dbReference type="EMBL" id="CABFLZ010000035">
    <property type="protein sequence ID" value="VTY07939.1"/>
    <property type="molecule type" value="Genomic_DNA"/>
</dbReference>
<feature type="domain" description="Ner winged helix-turn-helix DNA-binding" evidence="5">
    <location>
        <begin position="10"/>
        <end position="79"/>
    </location>
</feature>
<keyword evidence="2" id="KW-0805">Transcription regulation</keyword>
<dbReference type="AlphaFoldDB" id="A0A9X9SN91"/>
<keyword evidence="7" id="KW-1185">Reference proteome</keyword>
<evidence type="ECO:0000256" key="1">
    <source>
        <dbReference type="ARBA" id="ARBA00006157"/>
    </source>
</evidence>
<evidence type="ECO:0000256" key="3">
    <source>
        <dbReference type="ARBA" id="ARBA00023125"/>
    </source>
</evidence>
<dbReference type="Gene3D" id="1.10.260.40">
    <property type="entry name" value="lambda repressor-like DNA-binding domains"/>
    <property type="match status" value="1"/>
</dbReference>
<proteinExistence type="inferred from homology"/>
<gene>
    <name evidence="6" type="ORF">ONOEEDHL_02206</name>
</gene>
<evidence type="ECO:0000259" key="5">
    <source>
        <dbReference type="Pfam" id="PF13693"/>
    </source>
</evidence>
<keyword evidence="4" id="KW-0804">Transcription</keyword>
<name>A0A9X9SN91_NEISU</name>
<dbReference type="RefSeq" id="WP_082815528.1">
    <property type="nucleotide sequence ID" value="NZ_CABFLZ010000035.1"/>
</dbReference>
<dbReference type="GO" id="GO:0003677">
    <property type="term" value="F:DNA binding"/>
    <property type="evidence" value="ECO:0007669"/>
    <property type="project" value="UniProtKB-KW"/>
</dbReference>
<keyword evidence="3 6" id="KW-0238">DNA-binding</keyword>
<evidence type="ECO:0000313" key="7">
    <source>
        <dbReference type="Proteomes" id="UP000626795"/>
    </source>
</evidence>
<dbReference type="InterPro" id="IPR010982">
    <property type="entry name" value="Lambda_DNA-bd_dom_sf"/>
</dbReference>
<protein>
    <submittedName>
        <fullName evidence="6">Winged helix-turn-helix DNA-binding protein</fullName>
    </submittedName>
</protein>
<evidence type="ECO:0000256" key="2">
    <source>
        <dbReference type="ARBA" id="ARBA00023015"/>
    </source>
</evidence>
<accession>A0A9X9SN91</accession>
<evidence type="ECO:0000313" key="6">
    <source>
        <dbReference type="EMBL" id="VTY07939.1"/>
    </source>
</evidence>
<evidence type="ECO:0000256" key="4">
    <source>
        <dbReference type="ARBA" id="ARBA00023163"/>
    </source>
</evidence>
<dbReference type="Pfam" id="PF13693">
    <property type="entry name" value="HTH_35"/>
    <property type="match status" value="1"/>
</dbReference>
<comment type="similarity">
    <text evidence="1">Belongs to the ner transcriptional regulatory family.</text>
</comment>
<organism evidence="6 7">
    <name type="scientific">Neisseria subflava</name>
    <dbReference type="NCBI Taxonomy" id="28449"/>
    <lineage>
        <taxon>Bacteria</taxon>
        <taxon>Pseudomonadati</taxon>
        <taxon>Pseudomonadota</taxon>
        <taxon>Betaproteobacteria</taxon>
        <taxon>Neisseriales</taxon>
        <taxon>Neisseriaceae</taxon>
        <taxon>Neisseria</taxon>
    </lineage>
</organism>
<dbReference type="InterPro" id="IPR038722">
    <property type="entry name" value="Ner_HTH_dom"/>
</dbReference>
<dbReference type="GeneID" id="83615845"/>
<comment type="caution">
    <text evidence="6">The sequence shown here is derived from an EMBL/GenBank/DDBJ whole genome shotgun (WGS) entry which is preliminary data.</text>
</comment>
<dbReference type="SUPFAM" id="SSF47413">
    <property type="entry name" value="lambda repressor-like DNA-binding domains"/>
    <property type="match status" value="1"/>
</dbReference>
<reference evidence="6" key="1">
    <citation type="submission" date="2019-05" db="EMBL/GenBank/DDBJ databases">
        <authorList>
            <person name="Hibberd M."/>
        </authorList>
    </citation>
    <scope>NUCLEOTIDE SEQUENCE</scope>
    <source>
        <strain evidence="6">Neisseria_subflava_BgEED23</strain>
    </source>
</reference>
<dbReference type="Proteomes" id="UP000626795">
    <property type="component" value="Unassembled WGS sequence"/>
</dbReference>
<sequence>MKKKQETMTDWHRADIVARLKKAGWSVRALSIEANLAPNTLGKALDAPYLKGERIIAAAIGVPAEEIWPSRFEKRNHKPTFPRSINR</sequence>